<accession>A0ABV2BS29</accession>
<dbReference type="EMBL" id="JBEVCJ010000005">
    <property type="protein sequence ID" value="MET1254735.1"/>
    <property type="molecule type" value="Genomic_DNA"/>
</dbReference>
<sequence>MKIKESRPIKNCFDGSFMKEIVLDEPVDKAFIDYLGLTGELEYFGGFARPFYRIQRKQGYLLKGVEGNDYLRVYFLRSCLQEAIKFFEDYVNDYQGNGSCN</sequence>
<organism evidence="1 2">
    <name type="scientific">Aliikangiella maris</name>
    <dbReference type="NCBI Taxonomy" id="3162458"/>
    <lineage>
        <taxon>Bacteria</taxon>
        <taxon>Pseudomonadati</taxon>
        <taxon>Pseudomonadota</taxon>
        <taxon>Gammaproteobacteria</taxon>
        <taxon>Oceanospirillales</taxon>
        <taxon>Pleioneaceae</taxon>
        <taxon>Aliikangiella</taxon>
    </lineage>
</organism>
<reference evidence="1 2" key="1">
    <citation type="submission" date="2024-06" db="EMBL/GenBank/DDBJ databases">
        <authorList>
            <person name="Li F."/>
        </authorList>
    </citation>
    <scope>NUCLEOTIDE SEQUENCE [LARGE SCALE GENOMIC DNA]</scope>
    <source>
        <strain evidence="1 2">GXAS 311</strain>
    </source>
</reference>
<dbReference type="Proteomes" id="UP001548189">
    <property type="component" value="Unassembled WGS sequence"/>
</dbReference>
<keyword evidence="2" id="KW-1185">Reference proteome</keyword>
<evidence type="ECO:0000313" key="2">
    <source>
        <dbReference type="Proteomes" id="UP001548189"/>
    </source>
</evidence>
<proteinExistence type="predicted"/>
<name>A0ABV2BS29_9GAMM</name>
<protein>
    <submittedName>
        <fullName evidence="1">Uncharacterized protein</fullName>
    </submittedName>
</protein>
<comment type="caution">
    <text evidence="1">The sequence shown here is derived from an EMBL/GenBank/DDBJ whole genome shotgun (WGS) entry which is preliminary data.</text>
</comment>
<evidence type="ECO:0000313" key="1">
    <source>
        <dbReference type="EMBL" id="MET1254735.1"/>
    </source>
</evidence>
<gene>
    <name evidence="1" type="ORF">ABVT43_06340</name>
</gene>